<dbReference type="Proteomes" id="UP000027135">
    <property type="component" value="Unassembled WGS sequence"/>
</dbReference>
<name>A0A067R109_ZOONE</name>
<keyword evidence="2" id="KW-1185">Reference proteome</keyword>
<sequence length="102" mass="11456">MRRANSLLNRKDCNASAGGIEVFVPEVESTQLHDNYYLLACYLPPTPSRSSSDEVLPHNYSSGYGITITDGQALWAVVPCRLRAEQHLDAVLRDQRPEWPLN</sequence>
<organism evidence="1 2">
    <name type="scientific">Zootermopsis nevadensis</name>
    <name type="common">Dampwood termite</name>
    <dbReference type="NCBI Taxonomy" id="136037"/>
    <lineage>
        <taxon>Eukaryota</taxon>
        <taxon>Metazoa</taxon>
        <taxon>Ecdysozoa</taxon>
        <taxon>Arthropoda</taxon>
        <taxon>Hexapoda</taxon>
        <taxon>Insecta</taxon>
        <taxon>Pterygota</taxon>
        <taxon>Neoptera</taxon>
        <taxon>Polyneoptera</taxon>
        <taxon>Dictyoptera</taxon>
        <taxon>Blattodea</taxon>
        <taxon>Blattoidea</taxon>
        <taxon>Termitoidae</taxon>
        <taxon>Termopsidae</taxon>
        <taxon>Zootermopsis</taxon>
    </lineage>
</organism>
<dbReference type="AlphaFoldDB" id="A0A067R109"/>
<dbReference type="InParanoid" id="A0A067R109"/>
<evidence type="ECO:0000313" key="2">
    <source>
        <dbReference type="Proteomes" id="UP000027135"/>
    </source>
</evidence>
<accession>A0A067R109</accession>
<protein>
    <submittedName>
        <fullName evidence="1">Uncharacterized protein</fullName>
    </submittedName>
</protein>
<evidence type="ECO:0000313" key="1">
    <source>
        <dbReference type="EMBL" id="KDR16479.1"/>
    </source>
</evidence>
<gene>
    <name evidence="1" type="ORF">L798_08788</name>
</gene>
<proteinExistence type="predicted"/>
<dbReference type="EMBL" id="KK852791">
    <property type="protein sequence ID" value="KDR16479.1"/>
    <property type="molecule type" value="Genomic_DNA"/>
</dbReference>
<reference evidence="1 2" key="1">
    <citation type="journal article" date="2014" name="Nat. Commun.">
        <title>Molecular traces of alternative social organization in a termite genome.</title>
        <authorList>
            <person name="Terrapon N."/>
            <person name="Li C."/>
            <person name="Robertson H.M."/>
            <person name="Ji L."/>
            <person name="Meng X."/>
            <person name="Booth W."/>
            <person name="Chen Z."/>
            <person name="Childers C.P."/>
            <person name="Glastad K.M."/>
            <person name="Gokhale K."/>
            <person name="Gowin J."/>
            <person name="Gronenberg W."/>
            <person name="Hermansen R.A."/>
            <person name="Hu H."/>
            <person name="Hunt B.G."/>
            <person name="Huylmans A.K."/>
            <person name="Khalil S.M."/>
            <person name="Mitchell R.D."/>
            <person name="Munoz-Torres M.C."/>
            <person name="Mustard J.A."/>
            <person name="Pan H."/>
            <person name="Reese J.T."/>
            <person name="Scharf M.E."/>
            <person name="Sun F."/>
            <person name="Vogel H."/>
            <person name="Xiao J."/>
            <person name="Yang W."/>
            <person name="Yang Z."/>
            <person name="Yang Z."/>
            <person name="Zhou J."/>
            <person name="Zhu J."/>
            <person name="Brent C.S."/>
            <person name="Elsik C.G."/>
            <person name="Goodisman M.A."/>
            <person name="Liberles D.A."/>
            <person name="Roe R.M."/>
            <person name="Vargo E.L."/>
            <person name="Vilcinskas A."/>
            <person name="Wang J."/>
            <person name="Bornberg-Bauer E."/>
            <person name="Korb J."/>
            <person name="Zhang G."/>
            <person name="Liebig J."/>
        </authorList>
    </citation>
    <scope>NUCLEOTIDE SEQUENCE [LARGE SCALE GENOMIC DNA]</scope>
    <source>
        <tissue evidence="1">Whole organism</tissue>
    </source>
</reference>